<proteinExistence type="predicted"/>
<evidence type="ECO:0000313" key="1">
    <source>
        <dbReference type="EMBL" id="OMJ75041.1"/>
    </source>
</evidence>
<evidence type="ECO:0000313" key="2">
    <source>
        <dbReference type="Proteomes" id="UP000187209"/>
    </source>
</evidence>
<name>A0A1R2BE42_9CILI</name>
<accession>A0A1R2BE42</accession>
<protein>
    <submittedName>
        <fullName evidence="1">Uncharacterized protein</fullName>
    </submittedName>
</protein>
<dbReference type="AlphaFoldDB" id="A0A1R2BE42"/>
<sequence length="220" mass="25349">MSKSISCFPIFRCIKKTRNSSETKLQCSAKMPTIREFLRSSIQTTTQKVINPFNPPRISLSQPKSIKYSTPVTQKSTLAIRKDKSFVPLASIDNSKEESKCLNRISSPTLSVLERNYANTSKNNTLLMSKDSFDAFFSNVDYGNKSICKKSVNPLEVTQERKYKPMKMMNPFVTTDRQRPRIVAITPVKRKRNYNMRSQNIKICLRPNLQVSRDNDYLVF</sequence>
<gene>
    <name evidence="1" type="ORF">SteCoe_25924</name>
</gene>
<dbReference type="Proteomes" id="UP000187209">
    <property type="component" value="Unassembled WGS sequence"/>
</dbReference>
<organism evidence="1 2">
    <name type="scientific">Stentor coeruleus</name>
    <dbReference type="NCBI Taxonomy" id="5963"/>
    <lineage>
        <taxon>Eukaryota</taxon>
        <taxon>Sar</taxon>
        <taxon>Alveolata</taxon>
        <taxon>Ciliophora</taxon>
        <taxon>Postciliodesmatophora</taxon>
        <taxon>Heterotrichea</taxon>
        <taxon>Heterotrichida</taxon>
        <taxon>Stentoridae</taxon>
        <taxon>Stentor</taxon>
    </lineage>
</organism>
<keyword evidence="2" id="KW-1185">Reference proteome</keyword>
<reference evidence="1 2" key="1">
    <citation type="submission" date="2016-11" db="EMBL/GenBank/DDBJ databases">
        <title>The macronuclear genome of Stentor coeruleus: a giant cell with tiny introns.</title>
        <authorList>
            <person name="Slabodnick M."/>
            <person name="Ruby J.G."/>
            <person name="Reiff S.B."/>
            <person name="Swart E.C."/>
            <person name="Gosai S."/>
            <person name="Prabakaran S."/>
            <person name="Witkowska E."/>
            <person name="Larue G.E."/>
            <person name="Fisher S."/>
            <person name="Freeman R.M."/>
            <person name="Gunawardena J."/>
            <person name="Chu W."/>
            <person name="Stover N.A."/>
            <person name="Gregory B.D."/>
            <person name="Nowacki M."/>
            <person name="Derisi J."/>
            <person name="Roy S.W."/>
            <person name="Marshall W.F."/>
            <person name="Sood P."/>
        </authorList>
    </citation>
    <scope>NUCLEOTIDE SEQUENCE [LARGE SCALE GENOMIC DNA]</scope>
    <source>
        <strain evidence="1">WM001</strain>
    </source>
</reference>
<dbReference type="EMBL" id="MPUH01000714">
    <property type="protein sequence ID" value="OMJ75041.1"/>
    <property type="molecule type" value="Genomic_DNA"/>
</dbReference>
<comment type="caution">
    <text evidence="1">The sequence shown here is derived from an EMBL/GenBank/DDBJ whole genome shotgun (WGS) entry which is preliminary data.</text>
</comment>